<proteinExistence type="inferred from homology"/>
<evidence type="ECO:0000256" key="1">
    <source>
        <dbReference type="ARBA" id="ARBA00009865"/>
    </source>
</evidence>
<dbReference type="SUPFAM" id="SSF75005">
    <property type="entry name" value="Arabinanase/levansucrase/invertase"/>
    <property type="match status" value="1"/>
</dbReference>
<dbReference type="InterPro" id="IPR006710">
    <property type="entry name" value="Glyco_hydro_43"/>
</dbReference>
<dbReference type="Gene3D" id="2.60.120.260">
    <property type="entry name" value="Galactose-binding domain-like"/>
    <property type="match status" value="3"/>
</dbReference>
<dbReference type="PANTHER" id="PTHR43772">
    <property type="entry name" value="ENDO-1,4-BETA-XYLANASE"/>
    <property type="match status" value="1"/>
</dbReference>
<feature type="domain" description="CBM6" evidence="7">
    <location>
        <begin position="568"/>
        <end position="696"/>
    </location>
</feature>
<dbReference type="GO" id="GO:0045493">
    <property type="term" value="P:xylan catabolic process"/>
    <property type="evidence" value="ECO:0007669"/>
    <property type="project" value="UniProtKB-KW"/>
</dbReference>
<gene>
    <name evidence="8" type="ORF">SAMN05192582_102638</name>
</gene>
<dbReference type="EMBL" id="FNDO01000026">
    <property type="protein sequence ID" value="SDI12124.1"/>
    <property type="molecule type" value="Genomic_DNA"/>
</dbReference>
<dbReference type="CDD" id="cd04080">
    <property type="entry name" value="CBM6_cellulase-like"/>
    <property type="match status" value="3"/>
</dbReference>
<keyword evidence="3" id="KW-0732">Signal</keyword>
<organism evidence="8 9">
    <name type="scientific">Bacteroides ovatus</name>
    <dbReference type="NCBI Taxonomy" id="28116"/>
    <lineage>
        <taxon>Bacteria</taxon>
        <taxon>Pseudomonadati</taxon>
        <taxon>Bacteroidota</taxon>
        <taxon>Bacteroidia</taxon>
        <taxon>Bacteroidales</taxon>
        <taxon>Bacteroidaceae</taxon>
        <taxon>Bacteroides</taxon>
    </lineage>
</organism>
<keyword evidence="2" id="KW-0858">Xylan degradation</keyword>
<feature type="domain" description="CBM6" evidence="7">
    <location>
        <begin position="704"/>
        <end position="836"/>
    </location>
</feature>
<name>A0A1G8HZU5_BACOV</name>
<dbReference type="SUPFAM" id="SSF49785">
    <property type="entry name" value="Galactose-binding domain-like"/>
    <property type="match status" value="3"/>
</dbReference>
<evidence type="ECO:0000313" key="9">
    <source>
        <dbReference type="Proteomes" id="UP000181870"/>
    </source>
</evidence>
<accession>A0A1G8HZU5</accession>
<evidence type="ECO:0000256" key="5">
    <source>
        <dbReference type="ARBA" id="ARBA00023277"/>
    </source>
</evidence>
<dbReference type="AlphaFoldDB" id="A0A1G8HZU5"/>
<evidence type="ECO:0000313" key="8">
    <source>
        <dbReference type="EMBL" id="SDI12124.1"/>
    </source>
</evidence>
<dbReference type="InterPro" id="IPR005084">
    <property type="entry name" value="CBM6"/>
</dbReference>
<dbReference type="Pfam" id="PF03422">
    <property type="entry name" value="CBM_6"/>
    <property type="match status" value="3"/>
</dbReference>
<evidence type="ECO:0000256" key="2">
    <source>
        <dbReference type="ARBA" id="ARBA00022651"/>
    </source>
</evidence>
<protein>
    <submittedName>
        <fullName evidence="8">Carbohydrate binding module (Family 6)</fullName>
    </submittedName>
</protein>
<keyword evidence="2" id="KW-0624">Polysaccharide degradation</keyword>
<dbReference type="Gene3D" id="2.115.10.20">
    <property type="entry name" value="Glycosyl hydrolase domain, family 43"/>
    <property type="match status" value="1"/>
</dbReference>
<evidence type="ECO:0000256" key="6">
    <source>
        <dbReference type="ARBA" id="ARBA00023295"/>
    </source>
</evidence>
<feature type="domain" description="CBM6" evidence="7">
    <location>
        <begin position="89"/>
        <end position="228"/>
    </location>
</feature>
<dbReference type="Proteomes" id="UP000181870">
    <property type="component" value="Unassembled WGS sequence"/>
</dbReference>
<dbReference type="PANTHER" id="PTHR43772:SF2">
    <property type="entry name" value="PUTATIVE (AFU_ORTHOLOGUE AFUA_2G04480)-RELATED"/>
    <property type="match status" value="1"/>
</dbReference>
<dbReference type="InterPro" id="IPR023296">
    <property type="entry name" value="Glyco_hydro_beta-prop_sf"/>
</dbReference>
<dbReference type="CDD" id="cd08990">
    <property type="entry name" value="GH43_AXH_like"/>
    <property type="match status" value="1"/>
</dbReference>
<keyword evidence="6" id="KW-0326">Glycosidase</keyword>
<dbReference type="InterPro" id="IPR052176">
    <property type="entry name" value="Glycosyl_Hydrlase_43_Enz"/>
</dbReference>
<dbReference type="GO" id="GO:0030246">
    <property type="term" value="F:carbohydrate binding"/>
    <property type="evidence" value="ECO:0007669"/>
    <property type="project" value="InterPro"/>
</dbReference>
<dbReference type="InterPro" id="IPR006584">
    <property type="entry name" value="Cellulose-bd_IV"/>
</dbReference>
<dbReference type="GO" id="GO:0004553">
    <property type="term" value="F:hydrolase activity, hydrolyzing O-glycosyl compounds"/>
    <property type="evidence" value="ECO:0007669"/>
    <property type="project" value="InterPro"/>
</dbReference>
<comment type="similarity">
    <text evidence="1">Belongs to the glycosyl hydrolase 43 family.</text>
</comment>
<dbReference type="PROSITE" id="PS51175">
    <property type="entry name" value="CBM6"/>
    <property type="match status" value="3"/>
</dbReference>
<dbReference type="InterPro" id="IPR008979">
    <property type="entry name" value="Galactose-bd-like_sf"/>
</dbReference>
<evidence type="ECO:0000256" key="3">
    <source>
        <dbReference type="ARBA" id="ARBA00022729"/>
    </source>
</evidence>
<dbReference type="RefSeq" id="WP_074637882.1">
    <property type="nucleotide sequence ID" value="NZ_FNDO01000026.1"/>
</dbReference>
<evidence type="ECO:0000259" key="7">
    <source>
        <dbReference type="PROSITE" id="PS51175"/>
    </source>
</evidence>
<dbReference type="SMART" id="SM00606">
    <property type="entry name" value="CBD_IV"/>
    <property type="match status" value="3"/>
</dbReference>
<dbReference type="Pfam" id="PF04616">
    <property type="entry name" value="Glyco_hydro_43"/>
    <property type="match status" value="1"/>
</dbReference>
<evidence type="ECO:0000256" key="4">
    <source>
        <dbReference type="ARBA" id="ARBA00022801"/>
    </source>
</evidence>
<reference evidence="9" key="1">
    <citation type="submission" date="2016-10" db="EMBL/GenBank/DDBJ databases">
        <authorList>
            <person name="Varghese N."/>
            <person name="Submissions S."/>
        </authorList>
    </citation>
    <scope>NUCLEOTIDE SEQUENCE [LARGE SCALE GENOMIC DNA]</scope>
    <source>
        <strain evidence="9">NLAE-zl-C57</strain>
    </source>
</reference>
<sequence>MGHNLLFALRYFLPLFLGGMIALNSCKEERASINDDPGQGDDGGDEYEYVDDRYDNGISCEEYLTNYRGIPFKKDSEGNSLSVISGVSSVIEAEDFDDGGQDISFSFKNSMAGNYKDYRTEKGVAISKSGEVINIGNVNNGDWLCYTLQINQAGAYSIDTYCVSGGGKTSFYFEVDGKSAGQIVESPEDEWSVYSHSVKVTNVQLSEGRHVLRWCTTGSMNLDKFVFTRTGEYTGDKVDGSQFEYPRYGYYEHNPLFVDFSSQMYQNSFTGTLYTADPSAHVWADGRLYVYASHDMEPTQGCDRMDRYHVFSTTDMKNWTDHGEIMNSATVKAHVGMGIDGFMWAPDCAYNKEEQLYYFYFPHKIDANTWRIFVATSKEPAAKFRVKGVIDGIPSTIDPCVFVDDDGQPYIYTSGAGKGCWGAKLRKDDWTKLDGVMSPLSGFTDFHEAPWVHKYKGNYYLSHSDNHAGSQGGNRMQYSMSNNPLGPFTPCGAYMYPHGEETAHGSIVEYKGRWYSFYHTANYSGKGALRSVCVDPIEYDQNNKLKMVQNWGSPRSGRAVEVRMTPSVVIQAENYNTGGEHYGYHKNPLEGGMQQETQNGITYLKDMKSGEWVRYSINVKEAGRYGITCRMFQKRSGGKFRIAVNGVYKTGEIVLSGSAGVWNETLVYPIELETGEQYIDFRIKSGDIDIDWIKFGAGHSQVPGIIQAEDFDDGQYSFKNASSGNFKSYRSDQGVAISASNNIVHISNTSGGDWIQYTFNVQEKVSTVKVRAAAEKDGKFALSFDGGAQLNPVATTTGNWTTYNDFTVSNLQLSAGTHTMKIHILSPMNIDWFEFR</sequence>
<keyword evidence="5" id="KW-0119">Carbohydrate metabolism</keyword>
<keyword evidence="4" id="KW-0378">Hydrolase</keyword>